<feature type="binding site" evidence="6">
    <location>
        <begin position="243"/>
        <end position="246"/>
    </location>
    <ligand>
        <name>substrate</name>
    </ligand>
</feature>
<dbReference type="Proteomes" id="UP000094444">
    <property type="component" value="Unassembled WGS sequence"/>
</dbReference>
<keyword evidence="9" id="KW-1185">Reference proteome</keyword>
<feature type="binding site" evidence="6">
    <location>
        <position position="197"/>
    </location>
    <ligand>
        <name>substrate</name>
    </ligand>
</feature>
<feature type="binding site" evidence="6">
    <location>
        <position position="222"/>
    </location>
    <ligand>
        <name>substrate</name>
    </ligand>
</feature>
<dbReference type="InterPro" id="IPR036928">
    <property type="entry name" value="AS_sf"/>
</dbReference>
<evidence type="ECO:0000256" key="5">
    <source>
        <dbReference type="PIRSR" id="PIRSR001221-1"/>
    </source>
</evidence>
<dbReference type="PIRSF" id="PIRSF001221">
    <property type="entry name" value="Amidase_fungi"/>
    <property type="match status" value="1"/>
</dbReference>
<evidence type="ECO:0000256" key="4">
    <source>
        <dbReference type="ARBA" id="ARBA00022801"/>
    </source>
</evidence>
<evidence type="ECO:0000313" key="8">
    <source>
        <dbReference type="EMBL" id="POS69796.1"/>
    </source>
</evidence>
<evidence type="ECO:0000256" key="6">
    <source>
        <dbReference type="PIRSR" id="PIRSR001221-2"/>
    </source>
</evidence>
<organism evidence="8 9">
    <name type="scientific">Diaporthe helianthi</name>
    <dbReference type="NCBI Taxonomy" id="158607"/>
    <lineage>
        <taxon>Eukaryota</taxon>
        <taxon>Fungi</taxon>
        <taxon>Dikarya</taxon>
        <taxon>Ascomycota</taxon>
        <taxon>Pezizomycotina</taxon>
        <taxon>Sordariomycetes</taxon>
        <taxon>Sordariomycetidae</taxon>
        <taxon>Diaporthales</taxon>
        <taxon>Diaporthaceae</taxon>
        <taxon>Diaporthe</taxon>
    </lineage>
</organism>
<feature type="active site" description="Charge relay system" evidence="5">
    <location>
        <position position="149"/>
    </location>
</feature>
<comment type="catalytic activity">
    <reaction evidence="1">
        <text>a monocarboxylic acid amide + H2O = a monocarboxylate + NH4(+)</text>
        <dbReference type="Rhea" id="RHEA:12020"/>
        <dbReference type="ChEBI" id="CHEBI:15377"/>
        <dbReference type="ChEBI" id="CHEBI:28938"/>
        <dbReference type="ChEBI" id="CHEBI:35757"/>
        <dbReference type="ChEBI" id="CHEBI:83628"/>
        <dbReference type="EC" id="3.5.1.4"/>
    </reaction>
</comment>
<dbReference type="OrthoDB" id="6428749at2759"/>
<feature type="active site" description="Charge relay system" evidence="5">
    <location>
        <position position="222"/>
    </location>
</feature>
<keyword evidence="4" id="KW-0378">Hydrolase</keyword>
<reference evidence="8" key="1">
    <citation type="submission" date="2017-09" db="EMBL/GenBank/DDBJ databases">
        <title>Polyketide synthases of a Diaporthe helianthi virulent isolate.</title>
        <authorList>
            <person name="Baroncelli R."/>
        </authorList>
    </citation>
    <scope>NUCLEOTIDE SEQUENCE [LARGE SCALE GENOMIC DNA]</scope>
    <source>
        <strain evidence="8">7/96</strain>
    </source>
</reference>
<proteinExistence type="inferred from homology"/>
<comment type="caution">
    <text evidence="8">The sequence shown here is derived from an EMBL/GenBank/DDBJ whole genome shotgun (WGS) entry which is preliminary data.</text>
</comment>
<gene>
    <name evidence="8" type="ORF">DHEL01_v211811</name>
</gene>
<dbReference type="PANTHER" id="PTHR46072">
    <property type="entry name" value="AMIDASE-RELATED-RELATED"/>
    <property type="match status" value="1"/>
</dbReference>
<protein>
    <recommendedName>
        <fullName evidence="3">amidase</fullName>
        <ecNumber evidence="3">3.5.1.4</ecNumber>
    </recommendedName>
</protein>
<accession>A0A2P5HHS4</accession>
<sequence length="557" mass="60816">MSKAFPIIQTVPVAKGTPEYEALRDRIVQQQFGDKVPKELRLPADLIQNPPKNVTNIPRDCGLLTPEELAITEDYDATALAQAIRDRKLTAVAVATAFAKRAVIAHQLTCCLTEWFMDEAVAQAQKLDDHLATTGRTVGPLHGVPISIKEHVQIAGHWSADGYIASRRIDEDDSHLVAILRRLGAVFYCKTNQPQHIMHLETVSPYGRTLNPYNINLSAGGSSGGEGALIALRGSVLGVGSDIGGSIRGPAGFCGIYGFKPTSHYLPNLGMLHGGNPAELTILATCGPMGVSLRDLDMFMSLVVSEKPWLREPSLVPLPWTGLDAPLPSSSPTLKIGVIMNDGVIQPQPPVIRALEWAKDKLGSNPSIEVKPFTPYRVADAIRNIRKAYTPDGGAAIKAGLEKTGEPMEDLTKWTIQDAEGPPYAFQQMFDMRVERDKFRCEFAGHWTQQDVDVVLCPVFVGPASVHDTALYWNYTAFWNYADCPGVVVPTPVRALPKGQEQYGPGEPLGKEDVHVRELWAAGDFEGAPVNLQVVARKYHDSSLFAAVKEIEKCFRA</sequence>
<name>A0A2P5HHS4_DIAHE</name>
<dbReference type="EMBL" id="MAVT02001989">
    <property type="protein sequence ID" value="POS69796.1"/>
    <property type="molecule type" value="Genomic_DNA"/>
</dbReference>
<evidence type="ECO:0000313" key="9">
    <source>
        <dbReference type="Proteomes" id="UP000094444"/>
    </source>
</evidence>
<dbReference type="AlphaFoldDB" id="A0A2P5HHS4"/>
<dbReference type="InterPro" id="IPR023631">
    <property type="entry name" value="Amidase_dom"/>
</dbReference>
<evidence type="ECO:0000256" key="1">
    <source>
        <dbReference type="ARBA" id="ARBA00001311"/>
    </source>
</evidence>
<dbReference type="PANTHER" id="PTHR46072:SF4">
    <property type="entry name" value="AMIDASE C550.07-RELATED"/>
    <property type="match status" value="1"/>
</dbReference>
<dbReference type="SUPFAM" id="SSF75304">
    <property type="entry name" value="Amidase signature (AS) enzymes"/>
    <property type="match status" value="1"/>
</dbReference>
<dbReference type="InParanoid" id="A0A2P5HHS4"/>
<dbReference type="Pfam" id="PF01425">
    <property type="entry name" value="Amidase"/>
    <property type="match status" value="1"/>
</dbReference>
<evidence type="ECO:0000256" key="2">
    <source>
        <dbReference type="ARBA" id="ARBA00009199"/>
    </source>
</evidence>
<evidence type="ECO:0000256" key="3">
    <source>
        <dbReference type="ARBA" id="ARBA00012922"/>
    </source>
</evidence>
<dbReference type="PROSITE" id="PS00571">
    <property type="entry name" value="AMIDASES"/>
    <property type="match status" value="1"/>
</dbReference>
<dbReference type="EC" id="3.5.1.4" evidence="3"/>
<dbReference type="STRING" id="158607.A0A2P5HHS4"/>
<dbReference type="Gene3D" id="3.90.1300.10">
    <property type="entry name" value="Amidase signature (AS) domain"/>
    <property type="match status" value="1"/>
</dbReference>
<feature type="domain" description="Amidase" evidence="7">
    <location>
        <begin position="94"/>
        <end position="544"/>
    </location>
</feature>
<dbReference type="InterPro" id="IPR020556">
    <property type="entry name" value="Amidase_CS"/>
</dbReference>
<feature type="active site" description="Acyl-ester intermediate" evidence="5">
    <location>
        <position position="246"/>
    </location>
</feature>
<dbReference type="GO" id="GO:0004040">
    <property type="term" value="F:amidase activity"/>
    <property type="evidence" value="ECO:0007669"/>
    <property type="project" value="UniProtKB-EC"/>
</dbReference>
<comment type="similarity">
    <text evidence="2">Belongs to the amidase family.</text>
</comment>
<evidence type="ECO:0000259" key="7">
    <source>
        <dbReference type="Pfam" id="PF01425"/>
    </source>
</evidence>